<dbReference type="Gene3D" id="2.60.120.920">
    <property type="match status" value="1"/>
</dbReference>
<keyword evidence="1" id="KW-0479">Metal-binding</keyword>
<evidence type="ECO:0000313" key="5">
    <source>
        <dbReference type="RefSeq" id="XP_017321799.1"/>
    </source>
</evidence>
<dbReference type="GeneID" id="108264609"/>
<dbReference type="SMART" id="SM00449">
    <property type="entry name" value="SPRY"/>
    <property type="match status" value="1"/>
</dbReference>
<gene>
    <name evidence="5" type="primary">LOC108264609</name>
</gene>
<dbReference type="GO" id="GO:0008270">
    <property type="term" value="F:zinc ion binding"/>
    <property type="evidence" value="ECO:0007669"/>
    <property type="project" value="UniProtKB-KW"/>
</dbReference>
<dbReference type="Pfam" id="PF00643">
    <property type="entry name" value="zf-B_box"/>
    <property type="match status" value="1"/>
</dbReference>
<dbReference type="Pfam" id="PF13445">
    <property type="entry name" value="zf-RING_UBOX"/>
    <property type="match status" value="1"/>
</dbReference>
<dbReference type="RefSeq" id="XP_017321799.1">
    <property type="nucleotide sequence ID" value="XM_017466310.3"/>
</dbReference>
<accession>A0A2D0QU07</accession>
<dbReference type="Gene3D" id="3.30.40.10">
    <property type="entry name" value="Zinc/RING finger domain, C3HC4 (zinc finger)"/>
    <property type="match status" value="1"/>
</dbReference>
<dbReference type="PROSITE" id="PS50188">
    <property type="entry name" value="B302_SPRY"/>
    <property type="match status" value="1"/>
</dbReference>
<dbReference type="InterPro" id="IPR043136">
    <property type="entry name" value="B30.2/SPRY_sf"/>
</dbReference>
<evidence type="ECO:0000256" key="1">
    <source>
        <dbReference type="ARBA" id="ARBA00022723"/>
    </source>
</evidence>
<dbReference type="SUPFAM" id="SSF49899">
    <property type="entry name" value="Concanavalin A-like lectins/glucanases"/>
    <property type="match status" value="1"/>
</dbReference>
<dbReference type="Pfam" id="PF00622">
    <property type="entry name" value="SPRY"/>
    <property type="match status" value="1"/>
</dbReference>
<dbReference type="SUPFAM" id="SSF57850">
    <property type="entry name" value="RING/U-box"/>
    <property type="match status" value="1"/>
</dbReference>
<dbReference type="Proteomes" id="UP000221080">
    <property type="component" value="Chromosome 4"/>
</dbReference>
<dbReference type="InterPro" id="IPR003877">
    <property type="entry name" value="SPRY_dom"/>
</dbReference>
<evidence type="ECO:0000256" key="3">
    <source>
        <dbReference type="ARBA" id="ARBA00022833"/>
    </source>
</evidence>
<organism evidence="4 5">
    <name type="scientific">Ictalurus punctatus</name>
    <name type="common">Channel catfish</name>
    <name type="synonym">Silurus punctatus</name>
    <dbReference type="NCBI Taxonomy" id="7998"/>
    <lineage>
        <taxon>Eukaryota</taxon>
        <taxon>Metazoa</taxon>
        <taxon>Chordata</taxon>
        <taxon>Craniata</taxon>
        <taxon>Vertebrata</taxon>
        <taxon>Euteleostomi</taxon>
        <taxon>Actinopterygii</taxon>
        <taxon>Neopterygii</taxon>
        <taxon>Teleostei</taxon>
        <taxon>Ostariophysi</taxon>
        <taxon>Siluriformes</taxon>
        <taxon>Ictaluridae</taxon>
        <taxon>Ictalurus</taxon>
    </lineage>
</organism>
<dbReference type="InterPro" id="IPR001870">
    <property type="entry name" value="B30.2/SPRY"/>
</dbReference>
<dbReference type="InterPro" id="IPR006574">
    <property type="entry name" value="PRY"/>
</dbReference>
<dbReference type="InterPro" id="IPR013320">
    <property type="entry name" value="ConA-like_dom_sf"/>
</dbReference>
<keyword evidence="4" id="KW-1185">Reference proteome</keyword>
<dbReference type="PANTHER" id="PTHR24103">
    <property type="entry name" value="E3 UBIQUITIN-PROTEIN LIGASE TRIM"/>
    <property type="match status" value="1"/>
</dbReference>
<dbReference type="Pfam" id="PF13765">
    <property type="entry name" value="PRY"/>
    <property type="match status" value="1"/>
</dbReference>
<dbReference type="InterPro" id="IPR003879">
    <property type="entry name" value="Butyrophylin_SPRY"/>
</dbReference>
<dbReference type="InterPro" id="IPR050143">
    <property type="entry name" value="TRIM/RBCC"/>
</dbReference>
<dbReference type="KEGG" id="ipu:108264609"/>
<dbReference type="InterPro" id="IPR001841">
    <property type="entry name" value="Znf_RING"/>
</dbReference>
<reference evidence="5" key="2">
    <citation type="submission" date="2025-08" db="UniProtKB">
        <authorList>
            <consortium name="RefSeq"/>
        </authorList>
    </citation>
    <scope>IDENTIFICATION</scope>
    <source>
        <tissue evidence="5">Blood</tissue>
    </source>
</reference>
<dbReference type="PRINTS" id="PR01407">
    <property type="entry name" value="BUTYPHLNCDUF"/>
</dbReference>
<dbReference type="AlphaFoldDB" id="A0A2D0QU07"/>
<keyword evidence="2" id="KW-0863">Zinc-finger</keyword>
<dbReference type="SMART" id="SM00589">
    <property type="entry name" value="PRY"/>
    <property type="match status" value="1"/>
</dbReference>
<name>A0A2D0QU07_ICTPU</name>
<dbReference type="OrthoDB" id="445896at2759"/>
<dbReference type="PROSITE" id="PS50089">
    <property type="entry name" value="ZF_RING_2"/>
    <property type="match status" value="1"/>
</dbReference>
<dbReference type="InterPro" id="IPR000315">
    <property type="entry name" value="Znf_B-box"/>
</dbReference>
<sequence>MATRGSFSEADLLCPVCRHIYMDPVILSCGHSFCKVCLAKCWQKKKSFKCPSCKRQSSKLLPPPNLNLKTMCDRFRLDKYESATPEMFCRLHNENLKLFCLEDKQPLCVVCRDSKLHSNHRFRPLDEAAQEHREEVQSKLNPLQDNLESFLKAKRTCDLNIKYIKNQAQHTEKRIKSEFQKLHQFLQDEETKQISALKEELNEKCRMLNENFNFIANEIVQLSATIKSILEELATEDISFLKNYKTALERTEYELKDAETESEPVIDVAKYLGNLQFKVWKKMKDMVEYYPVILNPNTAHPCLNLSPDLTMFVFQDKYEQLPENPERYNYHLWVLGCEGLNSGTHCWEVKVENSVEWALGVLTGSDGKDSTVRSYSASVWKSCYQNVTYGASATGGSTTILNLTKDLKRIRVQLDWDHGHVSFSDPITGHNLKTFFYSFTDSVYPYFCNQCERYPLRILPADIFVSVEQSGHSTYHLACDNTDSSA</sequence>
<dbReference type="PROSITE" id="PS50119">
    <property type="entry name" value="ZF_BBOX"/>
    <property type="match status" value="1"/>
</dbReference>
<dbReference type="PROSITE" id="PS00518">
    <property type="entry name" value="ZF_RING_1"/>
    <property type="match status" value="1"/>
</dbReference>
<dbReference type="OMA" id="WEVEVGM"/>
<dbReference type="Gene3D" id="3.30.160.60">
    <property type="entry name" value="Classic Zinc Finger"/>
    <property type="match status" value="1"/>
</dbReference>
<protein>
    <submittedName>
        <fullName evidence="5">Zinc-binding protein A33</fullName>
    </submittedName>
</protein>
<dbReference type="InterPro" id="IPR013083">
    <property type="entry name" value="Znf_RING/FYVE/PHD"/>
</dbReference>
<evidence type="ECO:0000256" key="2">
    <source>
        <dbReference type="ARBA" id="ARBA00022771"/>
    </source>
</evidence>
<dbReference type="InterPro" id="IPR027370">
    <property type="entry name" value="Znf-RING_euk"/>
</dbReference>
<dbReference type="SMART" id="SM00184">
    <property type="entry name" value="RING"/>
    <property type="match status" value="1"/>
</dbReference>
<proteinExistence type="predicted"/>
<dbReference type="SMART" id="SM00336">
    <property type="entry name" value="BBOX"/>
    <property type="match status" value="1"/>
</dbReference>
<keyword evidence="3" id="KW-0862">Zinc</keyword>
<reference evidence="4" key="1">
    <citation type="journal article" date="2016" name="Nat. Commun.">
        <title>The channel catfish genome sequence provides insights into the evolution of scale formation in teleosts.</title>
        <authorList>
            <person name="Liu Z."/>
            <person name="Liu S."/>
            <person name="Yao J."/>
            <person name="Bao L."/>
            <person name="Zhang J."/>
            <person name="Li Y."/>
            <person name="Jiang C."/>
            <person name="Sun L."/>
            <person name="Wang R."/>
            <person name="Zhang Y."/>
            <person name="Zhou T."/>
            <person name="Zeng Q."/>
            <person name="Fu Q."/>
            <person name="Gao S."/>
            <person name="Li N."/>
            <person name="Koren S."/>
            <person name="Jiang Y."/>
            <person name="Zimin A."/>
            <person name="Xu P."/>
            <person name="Phillippy A.M."/>
            <person name="Geng X."/>
            <person name="Song L."/>
            <person name="Sun F."/>
            <person name="Li C."/>
            <person name="Wang X."/>
            <person name="Chen A."/>
            <person name="Jin Y."/>
            <person name="Yuan Z."/>
            <person name="Yang Y."/>
            <person name="Tan S."/>
            <person name="Peatman E."/>
            <person name="Lu J."/>
            <person name="Qin Z."/>
            <person name="Dunham R."/>
            <person name="Li Z."/>
            <person name="Sonstegard T."/>
            <person name="Feng J."/>
            <person name="Danzmann R.G."/>
            <person name="Schroeder S."/>
            <person name="Scheffler B."/>
            <person name="Duke M.V."/>
            <person name="Ballard L."/>
            <person name="Kucuktas H."/>
            <person name="Kaltenboeck L."/>
            <person name="Liu H."/>
            <person name="Armbruster J."/>
            <person name="Xie Y."/>
            <person name="Kirby M.L."/>
            <person name="Tian Y."/>
            <person name="Flanagan M.E."/>
            <person name="Mu W."/>
            <person name="Waldbieser G.C."/>
        </authorList>
    </citation>
    <scope>NUCLEOTIDE SEQUENCE [LARGE SCALE GENOMIC DNA]</scope>
    <source>
        <strain evidence="4">SDA103</strain>
    </source>
</reference>
<dbReference type="InterPro" id="IPR017907">
    <property type="entry name" value="Znf_RING_CS"/>
</dbReference>
<dbReference type="SUPFAM" id="SSF57845">
    <property type="entry name" value="B-box zinc-binding domain"/>
    <property type="match status" value="1"/>
</dbReference>
<evidence type="ECO:0000313" key="4">
    <source>
        <dbReference type="Proteomes" id="UP000221080"/>
    </source>
</evidence>